<dbReference type="GO" id="GO:0005737">
    <property type="term" value="C:cytoplasm"/>
    <property type="evidence" value="ECO:0007669"/>
    <property type="project" value="TreeGrafter"/>
</dbReference>
<dbReference type="InterPro" id="IPR036188">
    <property type="entry name" value="FAD/NAD-bd_sf"/>
</dbReference>
<comment type="caution">
    <text evidence="3">The sequence shown here is derived from an EMBL/GenBank/DDBJ whole genome shotgun (WGS) entry which is preliminary data.</text>
</comment>
<dbReference type="PANTHER" id="PTHR13847">
    <property type="entry name" value="SARCOSINE DEHYDROGENASE-RELATED"/>
    <property type="match status" value="1"/>
</dbReference>
<sequence>MRVIVVGAGIIGASVAYALSRRGCDVTVIDGGLPAASEASFGWINASFYADAAHHRLRVAGMQAHEALQTALPDLPIRRTGALCFEEQGAAMARTAADLAALSYGVKTLDAARIAELEPALAQVPQAALRFDAEQAAEPAAMAQRLLAASGARLVRGLRVAGVTARETVTGVRTQVGDLPADRVVIAAGCGAPEILASVGVRLPMLTRPGVLVTTQQHAPRLNHILVTPHGELRHLPDGRLLASAVANHQGDDAEKVEETPEQIGARVMDWLRPLVGAPDLQWAQVALAHRPVPEDGLPVIGHAGPQGLHIAVMHSGVTLAAITGQVTADEVTGAGGHDALLAPYRPARFQP</sequence>
<dbReference type="OrthoDB" id="8993739at2"/>
<accession>A0A2T7FV54</accession>
<keyword evidence="1" id="KW-0560">Oxidoreductase</keyword>
<dbReference type="Pfam" id="PF01266">
    <property type="entry name" value="DAO"/>
    <property type="match status" value="1"/>
</dbReference>
<gene>
    <name evidence="3" type="ORF">DC363_12005</name>
</gene>
<dbReference type="PANTHER" id="PTHR13847:SF289">
    <property type="entry name" value="GLYCINE OXIDASE"/>
    <property type="match status" value="1"/>
</dbReference>
<feature type="domain" description="FAD dependent oxidoreductase" evidence="2">
    <location>
        <begin position="2"/>
        <end position="330"/>
    </location>
</feature>
<dbReference type="Gene3D" id="3.50.50.60">
    <property type="entry name" value="FAD/NAD(P)-binding domain"/>
    <property type="match status" value="1"/>
</dbReference>
<proteinExistence type="predicted"/>
<protein>
    <submittedName>
        <fullName evidence="3">FAD-binding oxidoreductase</fullName>
    </submittedName>
</protein>
<dbReference type="SUPFAM" id="SSF51905">
    <property type="entry name" value="FAD/NAD(P)-binding domain"/>
    <property type="match status" value="1"/>
</dbReference>
<evidence type="ECO:0000313" key="4">
    <source>
        <dbReference type="Proteomes" id="UP000244817"/>
    </source>
</evidence>
<evidence type="ECO:0000313" key="3">
    <source>
        <dbReference type="EMBL" id="PVA06035.1"/>
    </source>
</evidence>
<dbReference type="AlphaFoldDB" id="A0A2T7FV54"/>
<keyword evidence="4" id="KW-1185">Reference proteome</keyword>
<dbReference type="RefSeq" id="WP_108641403.1">
    <property type="nucleotide sequence ID" value="NZ_QCYG01000007.1"/>
</dbReference>
<reference evidence="3 4" key="1">
    <citation type="submission" date="2018-04" db="EMBL/GenBank/DDBJ databases">
        <title>Pelagivirga bohaiensis gen. nov., sp. nov., a bacterium isolated from the Bohai Sea.</title>
        <authorList>
            <person name="Ji X."/>
        </authorList>
    </citation>
    <scope>NUCLEOTIDE SEQUENCE [LARGE SCALE GENOMIC DNA]</scope>
    <source>
        <strain evidence="3 4">BH-SD16</strain>
    </source>
</reference>
<dbReference type="GO" id="GO:0016491">
    <property type="term" value="F:oxidoreductase activity"/>
    <property type="evidence" value="ECO:0007669"/>
    <property type="project" value="UniProtKB-KW"/>
</dbReference>
<name>A0A2T7FV54_9RHOB</name>
<dbReference type="Proteomes" id="UP000244817">
    <property type="component" value="Unassembled WGS sequence"/>
</dbReference>
<evidence type="ECO:0000259" key="2">
    <source>
        <dbReference type="Pfam" id="PF01266"/>
    </source>
</evidence>
<dbReference type="InterPro" id="IPR006076">
    <property type="entry name" value="FAD-dep_OxRdtase"/>
</dbReference>
<organism evidence="3 4">
    <name type="scientific">Thalassorhabdomicrobium marinisediminis</name>
    <dbReference type="NCBI Taxonomy" id="2170577"/>
    <lineage>
        <taxon>Bacteria</taxon>
        <taxon>Pseudomonadati</taxon>
        <taxon>Pseudomonadota</taxon>
        <taxon>Alphaproteobacteria</taxon>
        <taxon>Rhodobacterales</taxon>
        <taxon>Paracoccaceae</taxon>
        <taxon>Thalassorhabdomicrobium</taxon>
    </lineage>
</organism>
<dbReference type="Gene3D" id="3.30.9.10">
    <property type="entry name" value="D-Amino Acid Oxidase, subunit A, domain 2"/>
    <property type="match status" value="1"/>
</dbReference>
<dbReference type="EMBL" id="QCYG01000007">
    <property type="protein sequence ID" value="PVA06035.1"/>
    <property type="molecule type" value="Genomic_DNA"/>
</dbReference>
<evidence type="ECO:0000256" key="1">
    <source>
        <dbReference type="ARBA" id="ARBA00023002"/>
    </source>
</evidence>